<dbReference type="Proteomes" id="UP000033935">
    <property type="component" value="Unassembled WGS sequence"/>
</dbReference>
<evidence type="ECO:0000313" key="2">
    <source>
        <dbReference type="EMBL" id="KKR04055.1"/>
    </source>
</evidence>
<sequence>MKKILLSVIATVVIVGGGAFFGGMQYATSQTPDMGDLASRFGNFDPSQRLGMSGGPGGFARSQADGGFVSGEILSMDAESMTIKLPDGGSKLIFFSDVSKINKMTEGSLADLATGTTITVTGTSNDDGSVTASTFQILPDMSLHSSEGAGEEGSSFSTPPVSPTVE</sequence>
<comment type="caution">
    <text evidence="2">The sequence shown here is derived from an EMBL/GenBank/DDBJ whole genome shotgun (WGS) entry which is preliminary data.</text>
</comment>
<gene>
    <name evidence="2" type="ORF">UT30_C0013G0016</name>
</gene>
<proteinExistence type="predicted"/>
<reference evidence="2 3" key="1">
    <citation type="journal article" date="2015" name="Nature">
        <title>rRNA introns, odd ribosomes, and small enigmatic genomes across a large radiation of phyla.</title>
        <authorList>
            <person name="Brown C.T."/>
            <person name="Hug L.A."/>
            <person name="Thomas B.C."/>
            <person name="Sharon I."/>
            <person name="Castelle C.J."/>
            <person name="Singh A."/>
            <person name="Wilkins M.J."/>
            <person name="Williams K.H."/>
            <person name="Banfield J.F."/>
        </authorList>
    </citation>
    <scope>NUCLEOTIDE SEQUENCE [LARGE SCALE GENOMIC DNA]</scope>
</reference>
<dbReference type="EMBL" id="LBWG01000013">
    <property type="protein sequence ID" value="KKR04055.1"/>
    <property type="molecule type" value="Genomic_DNA"/>
</dbReference>
<feature type="compositionally biased region" description="Low complexity" evidence="1">
    <location>
        <begin position="145"/>
        <end position="166"/>
    </location>
</feature>
<protein>
    <recommendedName>
        <fullName evidence="4">DUF5666 domain-containing protein</fullName>
    </recommendedName>
</protein>
<feature type="region of interest" description="Disordered" evidence="1">
    <location>
        <begin position="144"/>
        <end position="166"/>
    </location>
</feature>
<evidence type="ECO:0000313" key="3">
    <source>
        <dbReference type="Proteomes" id="UP000033935"/>
    </source>
</evidence>
<name>A0A0G0Q0X4_9BACT</name>
<dbReference type="AlphaFoldDB" id="A0A0G0Q0X4"/>
<organism evidence="2 3">
    <name type="scientific">Candidatus Uhrbacteria bacterium GW2011_GWF2_39_13</name>
    <dbReference type="NCBI Taxonomy" id="1618995"/>
    <lineage>
        <taxon>Bacteria</taxon>
        <taxon>Candidatus Uhriibacteriota</taxon>
    </lineage>
</organism>
<evidence type="ECO:0000256" key="1">
    <source>
        <dbReference type="SAM" id="MobiDB-lite"/>
    </source>
</evidence>
<accession>A0A0G0Q0X4</accession>
<evidence type="ECO:0008006" key="4">
    <source>
        <dbReference type="Google" id="ProtNLM"/>
    </source>
</evidence>